<feature type="domain" description="Phospholipase D N-terminal" evidence="2">
    <location>
        <begin position="35"/>
        <end position="144"/>
    </location>
</feature>
<dbReference type="InterPro" id="IPR052900">
    <property type="entry name" value="Phospholipid_Metab_Enz"/>
</dbReference>
<keyword evidence="4" id="KW-1185">Reference proteome</keyword>
<dbReference type="Proteomes" id="UP000019678">
    <property type="component" value="Unassembled WGS sequence"/>
</dbReference>
<sequence>MTVGAVLAPAACDDGETIGGECPVAEDSSVVFPQSVASGDPRPDSVILWTRLADAAASGDLEVHLQVALDEEFTQLMNVTVESERRAISDEAGSSFALLTAKERYGHCVKVKLAGLAPATTYYYRFYYNGGGTCYVSRTGRTKTAPDESADVPVRFAYISCQDYIHRFYNTHLALAQEDLDFFVVLGDYVYETTGDPSFQGSASEGEEVSEDLKNRVVKFSDESVAIQLGSGDTIFYAARSLGNYRDLYRTYRSDRGLQALHERFPVVAIWDDHEYSNDCFGATAAYFDGAADELDVTRRKAANQAWFEYMPVDYAAGDDFEYDAAVEYLKDITIYRDFRFGKHLHLVLTDLRSYRDDHLIPENGFPGAVVTTQEQLIAQLGVVPDAAGFYVPIDTYQTGTYQTKLREAATTEGYDPALITGNISVSYINGIIAKLNAAGDATPLIDTTDPTGLKRGIAFVDLAKFGLNTSIGSRYLVDQDAFDAMARVTWSASMGENEKVMGSEQEEWFLDTMQKSDRTWKVWGNEYCLVQLAVNLIGLPIPESFQRRFYMNVDAWDGFPNRRSALIERIGALSNVVAVTGDIHAFYAGFPSALSDPSRRIVEFVGSSMASKTFKQELLSQIKADPILSAIPTASLLAEAVDSYLLSTTTVPNPYLAYANSSDNGFCVAEVTADEFMVTMHQIPAAEVANNYTGREAELLGLVKKVQLKTVAGTKDLQMFDDASKTWKLWDETTRTWV</sequence>
<dbReference type="InterPro" id="IPR032093">
    <property type="entry name" value="PhoD_N"/>
</dbReference>
<dbReference type="EMBL" id="ASRX01000038">
    <property type="protein sequence ID" value="EYF04105.1"/>
    <property type="molecule type" value="Genomic_DNA"/>
</dbReference>
<gene>
    <name evidence="3" type="ORF">CAP_4788</name>
</gene>
<organism evidence="3 4">
    <name type="scientific">Chondromyces apiculatus DSM 436</name>
    <dbReference type="NCBI Taxonomy" id="1192034"/>
    <lineage>
        <taxon>Bacteria</taxon>
        <taxon>Pseudomonadati</taxon>
        <taxon>Myxococcota</taxon>
        <taxon>Polyangia</taxon>
        <taxon>Polyangiales</taxon>
        <taxon>Polyangiaceae</taxon>
        <taxon>Chondromyces</taxon>
    </lineage>
</organism>
<dbReference type="PANTHER" id="PTHR43606:SF2">
    <property type="entry name" value="ALKALINE PHOSPHATASE FAMILY PROTEIN (AFU_ORTHOLOGUE AFUA_5G03860)"/>
    <property type="match status" value="1"/>
</dbReference>
<reference evidence="3 4" key="1">
    <citation type="submission" date="2013-05" db="EMBL/GenBank/DDBJ databases">
        <title>Genome assembly of Chondromyces apiculatus DSM 436.</title>
        <authorList>
            <person name="Sharma G."/>
            <person name="Khatri I."/>
            <person name="Kaur C."/>
            <person name="Mayilraj S."/>
            <person name="Subramanian S."/>
        </authorList>
    </citation>
    <scope>NUCLEOTIDE SEQUENCE [LARGE SCALE GENOMIC DNA]</scope>
    <source>
        <strain evidence="3 4">DSM 436</strain>
    </source>
</reference>
<comment type="caution">
    <text evidence="3">The sequence shown here is derived from an EMBL/GenBank/DDBJ whole genome shotgun (WGS) entry which is preliminary data.</text>
</comment>
<dbReference type="SUPFAM" id="SSF56300">
    <property type="entry name" value="Metallo-dependent phosphatases"/>
    <property type="match status" value="1"/>
</dbReference>
<evidence type="ECO:0000313" key="3">
    <source>
        <dbReference type="EMBL" id="EYF04105.1"/>
    </source>
</evidence>
<feature type="domain" description="PhoD-like phosphatase metallophosphatase" evidence="1">
    <location>
        <begin position="495"/>
        <end position="677"/>
    </location>
</feature>
<dbReference type="InterPro" id="IPR038607">
    <property type="entry name" value="PhoD-like_sf"/>
</dbReference>
<dbReference type="InterPro" id="IPR029052">
    <property type="entry name" value="Metallo-depent_PP-like"/>
</dbReference>
<dbReference type="CDD" id="cd07389">
    <property type="entry name" value="MPP_PhoD"/>
    <property type="match status" value="1"/>
</dbReference>
<dbReference type="Pfam" id="PF09423">
    <property type="entry name" value="PhoD"/>
    <property type="match status" value="2"/>
</dbReference>
<proteinExistence type="predicted"/>
<name>A0A017T5N8_9BACT</name>
<evidence type="ECO:0008006" key="5">
    <source>
        <dbReference type="Google" id="ProtNLM"/>
    </source>
</evidence>
<dbReference type="Gene3D" id="2.60.40.380">
    <property type="entry name" value="Purple acid phosphatase-like, N-terminal"/>
    <property type="match status" value="1"/>
</dbReference>
<protein>
    <recommendedName>
        <fullName evidence="5">Phosphodiesterase/alkaline phosphatase D</fullName>
    </recommendedName>
</protein>
<dbReference type="PANTHER" id="PTHR43606">
    <property type="entry name" value="PHOSPHATASE, PUTATIVE (AFU_ORTHOLOGUE AFUA_6G08710)-RELATED"/>
    <property type="match status" value="1"/>
</dbReference>
<dbReference type="eggNOG" id="COG3540">
    <property type="taxonomic scope" value="Bacteria"/>
</dbReference>
<evidence type="ECO:0000313" key="4">
    <source>
        <dbReference type="Proteomes" id="UP000019678"/>
    </source>
</evidence>
<evidence type="ECO:0000259" key="2">
    <source>
        <dbReference type="Pfam" id="PF16655"/>
    </source>
</evidence>
<dbReference type="STRING" id="1192034.CAP_4788"/>
<dbReference type="Pfam" id="PF16655">
    <property type="entry name" value="PhoD_N"/>
    <property type="match status" value="1"/>
</dbReference>
<dbReference type="AlphaFoldDB" id="A0A017T5N8"/>
<dbReference type="Gene3D" id="3.60.21.70">
    <property type="entry name" value="PhoD-like phosphatase"/>
    <property type="match status" value="1"/>
</dbReference>
<feature type="domain" description="PhoD-like phosphatase metallophosphatase" evidence="1">
    <location>
        <begin position="156"/>
        <end position="361"/>
    </location>
</feature>
<dbReference type="InterPro" id="IPR018946">
    <property type="entry name" value="PhoD-like_MPP"/>
</dbReference>
<accession>A0A017T5N8</accession>
<evidence type="ECO:0000259" key="1">
    <source>
        <dbReference type="Pfam" id="PF09423"/>
    </source>
</evidence>